<feature type="region of interest" description="Disordered" evidence="1">
    <location>
        <begin position="1"/>
        <end position="20"/>
    </location>
</feature>
<keyword evidence="3" id="KW-1185">Reference proteome</keyword>
<gene>
    <name evidence="2" type="ORF">EVOR1521_LOCUS8210</name>
</gene>
<feature type="compositionally biased region" description="Polar residues" evidence="1">
    <location>
        <begin position="122"/>
        <end position="132"/>
    </location>
</feature>
<feature type="region of interest" description="Disordered" evidence="1">
    <location>
        <begin position="429"/>
        <end position="450"/>
    </location>
</feature>
<sequence>MDEMDPVREAEKEEKKKRQLAQVARVNIRQQMKNEANEMWELNRLDVKLRNPMPMELPERLQHIPQEDLIDAGDTVCYRGFLIRKKPRPPKELPVSRRLTDLPSNLEPAAPCSPSGGYTGKSCRTTSTATPKSLSDGSSSADSGWEPSFFENDEPEIQEELIRTTILTKMEALELQRALLQAFQGPSFQRDLRELAEKHQLANGKTRGYMAGKVGFMHLVRGEQMKVLPDFGFEASEHGVEAMLRAFAEWKGDPDIQVHEKIIQDSLRSSEAIEPPKEAPRVRDRPRNKLAIEDMLRALLFSFSQPWFQDKVHELKRSADFCSGRVRRNMLGGAAFGHSADPEGYYQLSGRAELAMLVHEKVLPSYSFEGTPEGVQEMLVHVAPYLGDKDVALLFDSINGKLGMESNGQLRFRRLAHSAEGLDLQALRCSSPQRRRTSRSPSPRRAPIRA</sequence>
<evidence type="ECO:0000313" key="3">
    <source>
        <dbReference type="Proteomes" id="UP001178507"/>
    </source>
</evidence>
<name>A0AA36I385_9DINO</name>
<feature type="compositionally biased region" description="Basic and acidic residues" evidence="1">
    <location>
        <begin position="1"/>
        <end position="16"/>
    </location>
</feature>
<feature type="compositionally biased region" description="Low complexity" evidence="1">
    <location>
        <begin position="133"/>
        <end position="144"/>
    </location>
</feature>
<dbReference type="EMBL" id="CAUJNA010000691">
    <property type="protein sequence ID" value="CAJ1380202.1"/>
    <property type="molecule type" value="Genomic_DNA"/>
</dbReference>
<evidence type="ECO:0000256" key="1">
    <source>
        <dbReference type="SAM" id="MobiDB-lite"/>
    </source>
</evidence>
<proteinExistence type="predicted"/>
<feature type="region of interest" description="Disordered" evidence="1">
    <location>
        <begin position="89"/>
        <end position="154"/>
    </location>
</feature>
<accession>A0AA36I385</accession>
<evidence type="ECO:0000313" key="2">
    <source>
        <dbReference type="EMBL" id="CAJ1380202.1"/>
    </source>
</evidence>
<feature type="compositionally biased region" description="Basic and acidic residues" evidence="1">
    <location>
        <begin position="89"/>
        <end position="100"/>
    </location>
</feature>
<comment type="caution">
    <text evidence="2">The sequence shown here is derived from an EMBL/GenBank/DDBJ whole genome shotgun (WGS) entry which is preliminary data.</text>
</comment>
<organism evidence="2 3">
    <name type="scientific">Effrenium voratum</name>
    <dbReference type="NCBI Taxonomy" id="2562239"/>
    <lineage>
        <taxon>Eukaryota</taxon>
        <taxon>Sar</taxon>
        <taxon>Alveolata</taxon>
        <taxon>Dinophyceae</taxon>
        <taxon>Suessiales</taxon>
        <taxon>Symbiodiniaceae</taxon>
        <taxon>Effrenium</taxon>
    </lineage>
</organism>
<reference evidence="2" key="1">
    <citation type="submission" date="2023-08" db="EMBL/GenBank/DDBJ databases">
        <authorList>
            <person name="Chen Y."/>
            <person name="Shah S."/>
            <person name="Dougan E. K."/>
            <person name="Thang M."/>
            <person name="Chan C."/>
        </authorList>
    </citation>
    <scope>NUCLEOTIDE SEQUENCE</scope>
</reference>
<dbReference type="AlphaFoldDB" id="A0AA36I385"/>
<dbReference type="Proteomes" id="UP001178507">
    <property type="component" value="Unassembled WGS sequence"/>
</dbReference>
<feature type="compositionally biased region" description="Low complexity" evidence="1">
    <location>
        <begin position="439"/>
        <end position="450"/>
    </location>
</feature>
<protein>
    <submittedName>
        <fullName evidence="2">Uncharacterized protein</fullName>
    </submittedName>
</protein>